<dbReference type="Gene3D" id="1.20.144.10">
    <property type="entry name" value="Phosphatidic acid phosphatase type 2/haloperoxidase"/>
    <property type="match status" value="1"/>
</dbReference>
<dbReference type="Pfam" id="PF01569">
    <property type="entry name" value="PAP2"/>
    <property type="match status" value="1"/>
</dbReference>
<keyword evidence="5" id="KW-1133">Transmembrane helix</keyword>
<evidence type="ECO:0000256" key="4">
    <source>
        <dbReference type="ARBA" id="ARBA00022801"/>
    </source>
</evidence>
<keyword evidence="4" id="KW-0378">Hydrolase</keyword>
<organism evidence="8 9">
    <name type="scientific">Sphingobium rhizovicinum</name>
    <dbReference type="NCBI Taxonomy" id="432308"/>
    <lineage>
        <taxon>Bacteria</taxon>
        <taxon>Pseudomonadati</taxon>
        <taxon>Pseudomonadota</taxon>
        <taxon>Alphaproteobacteria</taxon>
        <taxon>Sphingomonadales</taxon>
        <taxon>Sphingomonadaceae</taxon>
        <taxon>Sphingobium</taxon>
    </lineage>
</organism>
<dbReference type="InterPro" id="IPR036938">
    <property type="entry name" value="PAP2/HPO_sf"/>
</dbReference>
<dbReference type="SUPFAM" id="SSF48317">
    <property type="entry name" value="Acid phosphatase/Vanadium-dependent haloperoxidase"/>
    <property type="match status" value="1"/>
</dbReference>
<evidence type="ECO:0000313" key="8">
    <source>
        <dbReference type="EMBL" id="MFC3444060.1"/>
    </source>
</evidence>
<keyword evidence="6" id="KW-0472">Membrane</keyword>
<dbReference type="RefSeq" id="WP_380798961.1">
    <property type="nucleotide sequence ID" value="NZ_JBHRVU010000005.1"/>
</dbReference>
<sequence>MPQVRRLPKQRVAKMSLPERIDVEFIEKLRPVLQAPTVKWIGELGNVGDEPPLLGLSLALLAGGTIARRPLLQRAAIRMLLAHLIAIALKQWGKNNVDRTRPKKQLRSGRYHMAKGKSRAAALRSFPSGHTASAWALARAFSRDYPRYTGSVLAAAAVIGALQIPRGAHYPGDVVAGGVAGAIAEKVADLMIRMIGLRPTGLKLVAAA</sequence>
<gene>
    <name evidence="8" type="ORF">ACFOKF_23200</name>
</gene>
<protein>
    <submittedName>
        <fullName evidence="8">Phosphatase PAP2 family protein</fullName>
    </submittedName>
</protein>
<evidence type="ECO:0000256" key="1">
    <source>
        <dbReference type="ARBA" id="ARBA00004651"/>
    </source>
</evidence>
<name>A0ABV7NL28_9SPHN</name>
<evidence type="ECO:0000313" key="9">
    <source>
        <dbReference type="Proteomes" id="UP001595681"/>
    </source>
</evidence>
<evidence type="ECO:0000256" key="3">
    <source>
        <dbReference type="ARBA" id="ARBA00022692"/>
    </source>
</evidence>
<reference evidence="9" key="1">
    <citation type="journal article" date="2019" name="Int. J. Syst. Evol. Microbiol.">
        <title>The Global Catalogue of Microorganisms (GCM) 10K type strain sequencing project: providing services to taxonomists for standard genome sequencing and annotation.</title>
        <authorList>
            <consortium name="The Broad Institute Genomics Platform"/>
            <consortium name="The Broad Institute Genome Sequencing Center for Infectious Disease"/>
            <person name="Wu L."/>
            <person name="Ma J."/>
        </authorList>
    </citation>
    <scope>NUCLEOTIDE SEQUENCE [LARGE SCALE GENOMIC DNA]</scope>
    <source>
        <strain evidence="9">CCM 7491</strain>
    </source>
</reference>
<comment type="caution">
    <text evidence="8">The sequence shown here is derived from an EMBL/GenBank/DDBJ whole genome shotgun (WGS) entry which is preliminary data.</text>
</comment>
<evidence type="ECO:0000256" key="5">
    <source>
        <dbReference type="ARBA" id="ARBA00022989"/>
    </source>
</evidence>
<proteinExistence type="predicted"/>
<dbReference type="PANTHER" id="PTHR14969:SF62">
    <property type="entry name" value="DECAPRENYLPHOSPHORYL-5-PHOSPHORIBOSE PHOSPHATASE RV3807C-RELATED"/>
    <property type="match status" value="1"/>
</dbReference>
<comment type="subcellular location">
    <subcellularLocation>
        <location evidence="1">Cell membrane</location>
        <topology evidence="1">Multi-pass membrane protein</topology>
    </subcellularLocation>
</comment>
<keyword evidence="3" id="KW-0812">Transmembrane</keyword>
<dbReference type="PANTHER" id="PTHR14969">
    <property type="entry name" value="SPHINGOSINE-1-PHOSPHATE PHOSPHOHYDROLASE"/>
    <property type="match status" value="1"/>
</dbReference>
<feature type="domain" description="Phosphatidic acid phosphatase type 2/haloperoxidase" evidence="7">
    <location>
        <begin position="76"/>
        <end position="189"/>
    </location>
</feature>
<keyword evidence="9" id="KW-1185">Reference proteome</keyword>
<dbReference type="EMBL" id="JBHRVU010000005">
    <property type="protein sequence ID" value="MFC3444060.1"/>
    <property type="molecule type" value="Genomic_DNA"/>
</dbReference>
<evidence type="ECO:0000256" key="2">
    <source>
        <dbReference type="ARBA" id="ARBA00022475"/>
    </source>
</evidence>
<evidence type="ECO:0000259" key="7">
    <source>
        <dbReference type="SMART" id="SM00014"/>
    </source>
</evidence>
<accession>A0ABV7NL28</accession>
<keyword evidence="2" id="KW-1003">Cell membrane</keyword>
<dbReference type="SMART" id="SM00014">
    <property type="entry name" value="acidPPc"/>
    <property type="match status" value="1"/>
</dbReference>
<dbReference type="InterPro" id="IPR000326">
    <property type="entry name" value="PAP2/HPO"/>
</dbReference>
<evidence type="ECO:0000256" key="6">
    <source>
        <dbReference type="ARBA" id="ARBA00023136"/>
    </source>
</evidence>
<dbReference type="Proteomes" id="UP001595681">
    <property type="component" value="Unassembled WGS sequence"/>
</dbReference>